<feature type="domain" description="AAA+ ATPase At3g28540-like C-terminal" evidence="6">
    <location>
        <begin position="334"/>
        <end position="393"/>
    </location>
</feature>
<proteinExistence type="predicted"/>
<reference evidence="7 8" key="1">
    <citation type="submission" date="2024-01" db="EMBL/GenBank/DDBJ databases">
        <authorList>
            <person name="Waweru B."/>
        </authorList>
    </citation>
    <scope>NUCLEOTIDE SEQUENCE [LARGE SCALE GENOMIC DNA]</scope>
</reference>
<feature type="domain" description="ATPase AAA-type core" evidence="4">
    <location>
        <begin position="258"/>
        <end position="323"/>
    </location>
</feature>
<dbReference type="EMBL" id="CAWUPB010000858">
    <property type="protein sequence ID" value="CAK7327673.1"/>
    <property type="molecule type" value="Genomic_DNA"/>
</dbReference>
<protein>
    <recommendedName>
        <fullName evidence="9">AAA+ ATPase domain-containing protein</fullName>
    </recommendedName>
</protein>
<dbReference type="InterPro" id="IPR027417">
    <property type="entry name" value="P-loop_NTPase"/>
</dbReference>
<dbReference type="Pfam" id="PF25568">
    <property type="entry name" value="AAA_lid_At3g28540"/>
    <property type="match status" value="1"/>
</dbReference>
<name>A0AAV1R185_9ROSI</name>
<comment type="caution">
    <text evidence="7">The sequence shown here is derived from an EMBL/GenBank/DDBJ whole genome shotgun (WGS) entry which is preliminary data.</text>
</comment>
<sequence length="411" mass="47753">MEFLKKPLFSTETPEKNGIRVLKLKLRDAFSEFSLVLASIVASAILVRTIYGVRRHIFTSNHKYSSYFNDPKTIIIEEYKDDDSLNQEFQAVDTYLVTEVSSSLCRLRVRKDEDMKKLVTYLEINEEIVDIFENVEARWRLIFKNAELSDQCAYAKYMKYYELTFDKKHEQKVLNLYLPYITERGKAIREESKVIKLYPVNFECGVSDYIFNFDHPITFKTLAVDSELKTAVLDDLNTFMNAQEYYRNTGKPWKRGYLIYGPPGTGKSSLIAAMANHLNYDIYDLDVSEFDRSPDFFERWVIPGLPSRTIVVVEDIDCTIKLQNQELVDEPEIEGEKQLAFNHFDIAHHTLFEEIEGLLKKVEVTLAEVSGELMKSNDAEVSLQGLIKFLHLKIAEYDQVQRLEEIKGIEA</sequence>
<dbReference type="InterPro" id="IPR058017">
    <property type="entry name" value="At3g28540-like_C"/>
</dbReference>
<evidence type="ECO:0000256" key="2">
    <source>
        <dbReference type="ARBA" id="ARBA00022801"/>
    </source>
</evidence>
<dbReference type="InterPro" id="IPR003959">
    <property type="entry name" value="ATPase_AAA_core"/>
</dbReference>
<organism evidence="7 8">
    <name type="scientific">Dovyalis caffra</name>
    <dbReference type="NCBI Taxonomy" id="77055"/>
    <lineage>
        <taxon>Eukaryota</taxon>
        <taxon>Viridiplantae</taxon>
        <taxon>Streptophyta</taxon>
        <taxon>Embryophyta</taxon>
        <taxon>Tracheophyta</taxon>
        <taxon>Spermatophyta</taxon>
        <taxon>Magnoliopsida</taxon>
        <taxon>eudicotyledons</taxon>
        <taxon>Gunneridae</taxon>
        <taxon>Pentapetalae</taxon>
        <taxon>rosids</taxon>
        <taxon>fabids</taxon>
        <taxon>Malpighiales</taxon>
        <taxon>Salicaceae</taxon>
        <taxon>Flacourtieae</taxon>
        <taxon>Dovyalis</taxon>
    </lineage>
</organism>
<dbReference type="Pfam" id="PF14363">
    <property type="entry name" value="AAA_assoc"/>
    <property type="match status" value="1"/>
</dbReference>
<keyword evidence="8" id="KW-1185">Reference proteome</keyword>
<dbReference type="Gene3D" id="6.10.280.40">
    <property type="match status" value="1"/>
</dbReference>
<dbReference type="PANTHER" id="PTHR23070">
    <property type="entry name" value="BCS1 AAA-TYPE ATPASE"/>
    <property type="match status" value="1"/>
</dbReference>
<dbReference type="Proteomes" id="UP001314170">
    <property type="component" value="Unassembled WGS sequence"/>
</dbReference>
<feature type="domain" description="AAA-type ATPase N-terminal" evidence="5">
    <location>
        <begin position="53"/>
        <end position="141"/>
    </location>
</feature>
<accession>A0AAV1R185</accession>
<dbReference type="Pfam" id="PF00004">
    <property type="entry name" value="AAA"/>
    <property type="match status" value="1"/>
</dbReference>
<gene>
    <name evidence="7" type="ORF">DCAF_LOCUS5388</name>
</gene>
<keyword evidence="3" id="KW-0460">Magnesium</keyword>
<comment type="cofactor">
    <cofactor evidence="1">
        <name>Mg(2+)</name>
        <dbReference type="ChEBI" id="CHEBI:18420"/>
    </cofactor>
</comment>
<dbReference type="Gene3D" id="3.40.50.300">
    <property type="entry name" value="P-loop containing nucleotide triphosphate hydrolases"/>
    <property type="match status" value="1"/>
</dbReference>
<evidence type="ECO:0000259" key="6">
    <source>
        <dbReference type="Pfam" id="PF25568"/>
    </source>
</evidence>
<dbReference type="InterPro" id="IPR050747">
    <property type="entry name" value="Mitochondrial_chaperone_BCS1"/>
</dbReference>
<evidence type="ECO:0000256" key="3">
    <source>
        <dbReference type="ARBA" id="ARBA00022842"/>
    </source>
</evidence>
<dbReference type="GO" id="GO:0005524">
    <property type="term" value="F:ATP binding"/>
    <property type="evidence" value="ECO:0007669"/>
    <property type="project" value="InterPro"/>
</dbReference>
<dbReference type="SUPFAM" id="SSF52540">
    <property type="entry name" value="P-loop containing nucleoside triphosphate hydrolases"/>
    <property type="match status" value="1"/>
</dbReference>
<evidence type="ECO:0008006" key="9">
    <source>
        <dbReference type="Google" id="ProtNLM"/>
    </source>
</evidence>
<dbReference type="GO" id="GO:0016887">
    <property type="term" value="F:ATP hydrolysis activity"/>
    <property type="evidence" value="ECO:0007669"/>
    <property type="project" value="InterPro"/>
</dbReference>
<evidence type="ECO:0000259" key="4">
    <source>
        <dbReference type="Pfam" id="PF00004"/>
    </source>
</evidence>
<evidence type="ECO:0000259" key="5">
    <source>
        <dbReference type="Pfam" id="PF14363"/>
    </source>
</evidence>
<evidence type="ECO:0000313" key="7">
    <source>
        <dbReference type="EMBL" id="CAK7327673.1"/>
    </source>
</evidence>
<dbReference type="AlphaFoldDB" id="A0AAV1R185"/>
<evidence type="ECO:0000313" key="8">
    <source>
        <dbReference type="Proteomes" id="UP001314170"/>
    </source>
</evidence>
<evidence type="ECO:0000256" key="1">
    <source>
        <dbReference type="ARBA" id="ARBA00001946"/>
    </source>
</evidence>
<keyword evidence="2" id="KW-0378">Hydrolase</keyword>
<dbReference type="InterPro" id="IPR025753">
    <property type="entry name" value="AAA_N_dom"/>
</dbReference>